<keyword evidence="4" id="KW-0732">Signal</keyword>
<evidence type="ECO:0000313" key="8">
    <source>
        <dbReference type="Ensembl" id="ENSSLDP00000025039.1"/>
    </source>
</evidence>
<dbReference type="GO" id="GO:0005576">
    <property type="term" value="C:extracellular region"/>
    <property type="evidence" value="ECO:0007669"/>
    <property type="project" value="UniProtKB-SubCell"/>
</dbReference>
<dbReference type="InterPro" id="IPR000879">
    <property type="entry name" value="Guanylin"/>
</dbReference>
<reference evidence="8" key="2">
    <citation type="submission" date="2025-09" db="UniProtKB">
        <authorList>
            <consortium name="Ensembl"/>
        </authorList>
    </citation>
    <scope>IDENTIFICATION</scope>
</reference>
<evidence type="ECO:0000313" key="9">
    <source>
        <dbReference type="Proteomes" id="UP000261360"/>
    </source>
</evidence>
<dbReference type="GO" id="GO:0030250">
    <property type="term" value="F:guanylate cyclase activator activity"/>
    <property type="evidence" value="ECO:0007669"/>
    <property type="project" value="InterPro"/>
</dbReference>
<dbReference type="Proteomes" id="UP000261360">
    <property type="component" value="Unplaced"/>
</dbReference>
<dbReference type="PANTHER" id="PTHR11318">
    <property type="entry name" value="GUANYLIN FAMILY MEMBER"/>
    <property type="match status" value="1"/>
</dbReference>
<dbReference type="Pfam" id="PF02058">
    <property type="entry name" value="Guanylin"/>
    <property type="match status" value="1"/>
</dbReference>
<dbReference type="Ensembl" id="ENSSLDT00000025825.1">
    <property type="protein sequence ID" value="ENSSLDP00000025039.1"/>
    <property type="gene ID" value="ENSSLDG00000019499.1"/>
</dbReference>
<evidence type="ECO:0000256" key="4">
    <source>
        <dbReference type="ARBA" id="ARBA00022729"/>
    </source>
</evidence>
<dbReference type="Gene3D" id="3.90.1450.10">
    <property type="entry name" value="Guanylin"/>
    <property type="match status" value="1"/>
</dbReference>
<comment type="similarity">
    <text evidence="2">Belongs to the guanylin family.</text>
</comment>
<evidence type="ECO:0000256" key="3">
    <source>
        <dbReference type="ARBA" id="ARBA00022525"/>
    </source>
</evidence>
<evidence type="ECO:0000256" key="6">
    <source>
        <dbReference type="ARBA" id="ARBA00037765"/>
    </source>
</evidence>
<dbReference type="PANTHER" id="PTHR11318:SF4">
    <property type="entry name" value="GUANYLATE CYCLASE ACTIVATOR 2B"/>
    <property type="match status" value="1"/>
</dbReference>
<accession>A0A3B4YQM7</accession>
<dbReference type="AlphaFoldDB" id="A0A3B4YQM7"/>
<evidence type="ECO:0000256" key="7">
    <source>
        <dbReference type="ARBA" id="ARBA00041176"/>
    </source>
</evidence>
<dbReference type="SUPFAM" id="SSF89890">
    <property type="entry name" value="Proguanylin"/>
    <property type="match status" value="1"/>
</dbReference>
<dbReference type="GeneTree" id="ENSGT00980000198685"/>
<comment type="subcellular location">
    <subcellularLocation>
        <location evidence="1">Secreted</location>
    </subcellularLocation>
</comment>
<keyword evidence="9" id="KW-1185">Reference proteome</keyword>
<keyword evidence="5" id="KW-1015">Disulfide bond</keyword>
<proteinExistence type="inferred from homology"/>
<dbReference type="InterPro" id="IPR036382">
    <property type="entry name" value="Guanylin_sf"/>
</dbReference>
<keyword evidence="3" id="KW-0964">Secreted</keyword>
<comment type="function">
    <text evidence="6">Endogenous activator of intestinal guanylate cyclase. It stimulates this enzyme through the same receptor binding region as the heat-stable enterotoxins. May be a potent physiological regulator of intestinal fluid and electrolyte transport. May be an autocrine/paracrine regulator of intestinal salt and water transport.</text>
</comment>
<protein>
    <recommendedName>
        <fullName evidence="7">Guanylate cyclase activator 2B</fullName>
    </recommendedName>
</protein>
<evidence type="ECO:0000256" key="1">
    <source>
        <dbReference type="ARBA" id="ARBA00004613"/>
    </source>
</evidence>
<reference evidence="8" key="1">
    <citation type="submission" date="2025-08" db="UniProtKB">
        <authorList>
            <consortium name="Ensembl"/>
        </authorList>
    </citation>
    <scope>IDENTIFICATION</scope>
</reference>
<evidence type="ECO:0000256" key="5">
    <source>
        <dbReference type="ARBA" id="ARBA00023157"/>
    </source>
</evidence>
<evidence type="ECO:0000256" key="2">
    <source>
        <dbReference type="ARBA" id="ARBA00009883"/>
    </source>
</evidence>
<sequence length="133" mass="14758">MSEELSTMVKICKPGPHTFVLFHYLNKGTLANWAFSWVSLFQYKHLPLLPGKWIVFLTGGRQEAPGADRQRFAPGQQNPRFRVSTLSLCADPMLPQEFLLLCRQRGASASLTRLAAVPLDVCEICAFAACTGC</sequence>
<organism evidence="8 9">
    <name type="scientific">Seriola lalandi dorsalis</name>
    <dbReference type="NCBI Taxonomy" id="1841481"/>
    <lineage>
        <taxon>Eukaryota</taxon>
        <taxon>Metazoa</taxon>
        <taxon>Chordata</taxon>
        <taxon>Craniata</taxon>
        <taxon>Vertebrata</taxon>
        <taxon>Euteleostomi</taxon>
        <taxon>Actinopterygii</taxon>
        <taxon>Neopterygii</taxon>
        <taxon>Teleostei</taxon>
        <taxon>Neoteleostei</taxon>
        <taxon>Acanthomorphata</taxon>
        <taxon>Carangaria</taxon>
        <taxon>Carangiformes</taxon>
        <taxon>Carangidae</taxon>
        <taxon>Seriola</taxon>
    </lineage>
</organism>
<dbReference type="STRING" id="1841481.ENSSLDP00000025039"/>
<name>A0A3B4YQM7_SERLL</name>